<evidence type="ECO:0000256" key="2">
    <source>
        <dbReference type="ARBA" id="ARBA00011900"/>
    </source>
</evidence>
<dbReference type="Proteomes" id="UP001164116">
    <property type="component" value="Chromosome"/>
</dbReference>
<dbReference type="EC" id="2.1.1.72" evidence="2"/>
<accession>A0ABY6QJD1</accession>
<comment type="catalytic activity">
    <reaction evidence="6">
        <text>a 2'-deoxyadenosine in DNA + S-adenosyl-L-methionine = an N(6)-methyl-2'-deoxyadenosine in DNA + S-adenosyl-L-homocysteine + H(+)</text>
        <dbReference type="Rhea" id="RHEA:15197"/>
        <dbReference type="Rhea" id="RHEA-COMP:12418"/>
        <dbReference type="Rhea" id="RHEA-COMP:12419"/>
        <dbReference type="ChEBI" id="CHEBI:15378"/>
        <dbReference type="ChEBI" id="CHEBI:57856"/>
        <dbReference type="ChEBI" id="CHEBI:59789"/>
        <dbReference type="ChEBI" id="CHEBI:90615"/>
        <dbReference type="ChEBI" id="CHEBI:90616"/>
        <dbReference type="EC" id="2.1.1.72"/>
    </reaction>
</comment>
<gene>
    <name evidence="8" type="ORF">OSC50_01325</name>
</gene>
<evidence type="ECO:0000313" key="9">
    <source>
        <dbReference type="Proteomes" id="UP001164116"/>
    </source>
</evidence>
<dbReference type="PROSITE" id="PS00092">
    <property type="entry name" value="N6_MTASE"/>
    <property type="match status" value="1"/>
</dbReference>
<evidence type="ECO:0000256" key="5">
    <source>
        <dbReference type="ARBA" id="ARBA00022691"/>
    </source>
</evidence>
<evidence type="ECO:0000313" key="8">
    <source>
        <dbReference type="EMBL" id="UZW19031.1"/>
    </source>
</evidence>
<dbReference type="InterPro" id="IPR002052">
    <property type="entry name" value="DNA_methylase_N6_adenine_CS"/>
</dbReference>
<dbReference type="PANTHER" id="PTHR13370">
    <property type="entry name" value="RNA METHYLASE-RELATED"/>
    <property type="match status" value="1"/>
</dbReference>
<keyword evidence="3" id="KW-0489">Methyltransferase</keyword>
<keyword evidence="9" id="KW-1185">Reference proteome</keyword>
<proteinExistence type="inferred from homology"/>
<organism evidence="8 9">
    <name type="scientific">Pseudomonas quebecensis</name>
    <dbReference type="NCBI Taxonomy" id="2995174"/>
    <lineage>
        <taxon>Bacteria</taxon>
        <taxon>Pseudomonadati</taxon>
        <taxon>Pseudomonadota</taxon>
        <taxon>Gammaproteobacteria</taxon>
        <taxon>Pseudomonadales</taxon>
        <taxon>Pseudomonadaceae</taxon>
        <taxon>Pseudomonas</taxon>
    </lineage>
</organism>
<reference evidence="8" key="1">
    <citation type="submission" date="2022-11" db="EMBL/GenBank/DDBJ databases">
        <title>Taxonomic description of a new Pseudomonas species.</title>
        <authorList>
            <person name="Tambong J.T."/>
        </authorList>
    </citation>
    <scope>NUCLEOTIDE SEQUENCE</scope>
    <source>
        <strain evidence="8">S1Bt42</strain>
    </source>
</reference>
<dbReference type="PANTHER" id="PTHR13370:SF3">
    <property type="entry name" value="TRNA (GUANINE(10)-N2)-METHYLTRANSFERASE HOMOLOG"/>
    <property type="match status" value="1"/>
</dbReference>
<dbReference type="Gene3D" id="3.40.50.150">
    <property type="entry name" value="Vaccinia Virus protein VP39"/>
    <property type="match status" value="1"/>
</dbReference>
<keyword evidence="5" id="KW-0949">S-adenosyl-L-methionine</keyword>
<dbReference type="PRINTS" id="PR00506">
    <property type="entry name" value="D21N6MTFRASE"/>
</dbReference>
<evidence type="ECO:0000256" key="3">
    <source>
        <dbReference type="ARBA" id="ARBA00022603"/>
    </source>
</evidence>
<name>A0ABY6QJD1_9PSED</name>
<dbReference type="InterPro" id="IPR002295">
    <property type="entry name" value="N4/N6-MTase_EcoPI_Mod-like"/>
</dbReference>
<comment type="similarity">
    <text evidence="1">Belongs to the N(4)/N(6)-methyltransferase family.</text>
</comment>
<dbReference type="EMBL" id="CP112866">
    <property type="protein sequence ID" value="UZW19031.1"/>
    <property type="molecule type" value="Genomic_DNA"/>
</dbReference>
<evidence type="ECO:0000256" key="6">
    <source>
        <dbReference type="ARBA" id="ARBA00047942"/>
    </source>
</evidence>
<dbReference type="SUPFAM" id="SSF53335">
    <property type="entry name" value="S-adenosyl-L-methionine-dependent methyltransferases"/>
    <property type="match status" value="1"/>
</dbReference>
<evidence type="ECO:0000259" key="7">
    <source>
        <dbReference type="Pfam" id="PF01555"/>
    </source>
</evidence>
<feature type="domain" description="DNA methylase N-4/N-6" evidence="7">
    <location>
        <begin position="131"/>
        <end position="343"/>
    </location>
</feature>
<dbReference type="InterPro" id="IPR029063">
    <property type="entry name" value="SAM-dependent_MTases_sf"/>
</dbReference>
<keyword evidence="4" id="KW-0808">Transferase</keyword>
<evidence type="ECO:0000256" key="1">
    <source>
        <dbReference type="ARBA" id="ARBA00006594"/>
    </source>
</evidence>
<sequence length="397" mass="45413">MTYSNQFFEALGVDHRVKSEVKSLALRTGIPLSRLNFYNHKNVVPSGFDLTKVTEIFGVSEVQLRLKMGRLDRALIELIQNSSDQVLRAINSSAPDERLVSNLKEVFETPLGKLYEADCLKVLRSIESDSVDLVFADPPFNLDKLYPSNMDDNIREEEYLKWMEEWLKECVRVLKHGGALFTWNLPVWNSSITNFLHGSLTFKHWVGVDIKYSLPIQGRLYPSHYSLLYFVKGEKANKLVADRLPTPTCPSCYGDIKDYGGYKHKMNPLGISLTDIWTDIPPVRHAKYKKRVGSNELSIKLLDRIIEMSTNEGDLVFDPFGGSGTTYVVSELKGRRWIGCEIGPCEDIVQRFENISDDQEHLERIRAKLNHLFVPAIARERELRGLWTAQSVSKKNE</sequence>
<dbReference type="Pfam" id="PF01555">
    <property type="entry name" value="N6_N4_Mtase"/>
    <property type="match status" value="1"/>
</dbReference>
<dbReference type="RefSeq" id="WP_266247097.1">
    <property type="nucleotide sequence ID" value="NZ_CP112866.1"/>
</dbReference>
<evidence type="ECO:0000256" key="4">
    <source>
        <dbReference type="ARBA" id="ARBA00022679"/>
    </source>
</evidence>
<protein>
    <recommendedName>
        <fullName evidence="2">site-specific DNA-methyltransferase (adenine-specific)</fullName>
        <ecNumber evidence="2">2.1.1.72</ecNumber>
    </recommendedName>
</protein>
<dbReference type="InterPro" id="IPR002941">
    <property type="entry name" value="DNA_methylase_N4/N6"/>
</dbReference>